<organism evidence="1 2">
    <name type="scientific">Priestia flexa</name>
    <dbReference type="NCBI Taxonomy" id="86664"/>
    <lineage>
        <taxon>Bacteria</taxon>
        <taxon>Bacillati</taxon>
        <taxon>Bacillota</taxon>
        <taxon>Bacilli</taxon>
        <taxon>Bacillales</taxon>
        <taxon>Bacillaceae</taxon>
        <taxon>Priestia</taxon>
    </lineage>
</organism>
<proteinExistence type="predicted"/>
<sequence length="53" mass="6058">MNSNLQTSKPVKVVVKKKLTIRSVLNLYGMIEQLAGKKKILDTLDHFYLHCAE</sequence>
<protein>
    <submittedName>
        <fullName evidence="1">Uncharacterized protein</fullName>
    </submittedName>
</protein>
<dbReference type="RefSeq" id="WP_165932556.1">
    <property type="nucleotide sequence ID" value="NZ_CP040367.1"/>
</dbReference>
<reference evidence="2" key="1">
    <citation type="submission" date="2023-07" db="EMBL/GenBank/DDBJ databases">
        <title>Draft genomic sequences of Priestia flexa CCM isolated from the soil of an abandoned mine contaminated by free cyanide in the high Andean zone of Tacna, Peru.</title>
        <authorList>
            <person name="Caceda Quiroz C.J."/>
            <person name="Maraza Chooque G.J."/>
            <person name="Fora Quispe G.L."/>
            <person name="Carpio Mamani M."/>
        </authorList>
    </citation>
    <scope>NUCLEOTIDE SEQUENCE [LARGE SCALE GENOMIC DNA]</scope>
    <source>
        <strain evidence="2">CCM</strain>
    </source>
</reference>
<accession>A0ABU4JAC5</accession>
<name>A0ABU4JAC5_9BACI</name>
<gene>
    <name evidence="1" type="ORF">RIB56_17470</name>
</gene>
<keyword evidence="2" id="KW-1185">Reference proteome</keyword>
<evidence type="ECO:0000313" key="1">
    <source>
        <dbReference type="EMBL" id="MDW8517904.1"/>
    </source>
</evidence>
<dbReference type="Proteomes" id="UP001284771">
    <property type="component" value="Unassembled WGS sequence"/>
</dbReference>
<evidence type="ECO:0000313" key="2">
    <source>
        <dbReference type="Proteomes" id="UP001284771"/>
    </source>
</evidence>
<dbReference type="EMBL" id="JAWUZT010000067">
    <property type="protein sequence ID" value="MDW8517904.1"/>
    <property type="molecule type" value="Genomic_DNA"/>
</dbReference>
<comment type="caution">
    <text evidence="1">The sequence shown here is derived from an EMBL/GenBank/DDBJ whole genome shotgun (WGS) entry which is preliminary data.</text>
</comment>